<protein>
    <submittedName>
        <fullName evidence="2">Uncharacterized protein</fullName>
    </submittedName>
</protein>
<dbReference type="Proteomes" id="UP001237642">
    <property type="component" value="Unassembled WGS sequence"/>
</dbReference>
<sequence>MANNDKQVASSPSSDYLNEIFGTKQHPDSPASVLAIFSPKSKDSRKNTTSSVLTGNMPMYQSGSQAWNPKQENIPKDSEANKEKKSTFQQRSEHPCPLSSSIYYGSQEDMYIKSSSAQASKSYPTFNKDENEDNFKGMSTEDEGAATIKWWEGSLYY</sequence>
<comment type="caution">
    <text evidence="2">The sequence shown here is derived from an EMBL/GenBank/DDBJ whole genome shotgun (WGS) entry which is preliminary data.</text>
</comment>
<feature type="region of interest" description="Disordered" evidence="1">
    <location>
        <begin position="1"/>
        <end position="100"/>
    </location>
</feature>
<keyword evidence="3" id="KW-1185">Reference proteome</keyword>
<dbReference type="AlphaFoldDB" id="A0AAD8IY30"/>
<proteinExistence type="predicted"/>
<accession>A0AAD8IY30</accession>
<dbReference type="PANTHER" id="PTHR33738">
    <property type="entry name" value="EMB|CAB82975.1"/>
    <property type="match status" value="1"/>
</dbReference>
<evidence type="ECO:0000256" key="1">
    <source>
        <dbReference type="SAM" id="MobiDB-lite"/>
    </source>
</evidence>
<feature type="compositionally biased region" description="Polar residues" evidence="1">
    <location>
        <begin position="115"/>
        <end position="125"/>
    </location>
</feature>
<feature type="compositionally biased region" description="Basic and acidic residues" evidence="1">
    <location>
        <begin position="73"/>
        <end position="94"/>
    </location>
</feature>
<dbReference type="EMBL" id="JAUIZM010000003">
    <property type="protein sequence ID" value="KAK1394237.1"/>
    <property type="molecule type" value="Genomic_DNA"/>
</dbReference>
<reference evidence="2" key="2">
    <citation type="submission" date="2023-05" db="EMBL/GenBank/DDBJ databases">
        <authorList>
            <person name="Schelkunov M.I."/>
        </authorList>
    </citation>
    <scope>NUCLEOTIDE SEQUENCE</scope>
    <source>
        <strain evidence="2">Hsosn_3</strain>
        <tissue evidence="2">Leaf</tissue>
    </source>
</reference>
<gene>
    <name evidence="2" type="ORF">POM88_013293</name>
</gene>
<evidence type="ECO:0000313" key="2">
    <source>
        <dbReference type="EMBL" id="KAK1394237.1"/>
    </source>
</evidence>
<feature type="region of interest" description="Disordered" evidence="1">
    <location>
        <begin position="115"/>
        <end position="142"/>
    </location>
</feature>
<evidence type="ECO:0000313" key="3">
    <source>
        <dbReference type="Proteomes" id="UP001237642"/>
    </source>
</evidence>
<dbReference type="PANTHER" id="PTHR33738:SF8">
    <property type="entry name" value="OS05G0454500 PROTEIN"/>
    <property type="match status" value="1"/>
</dbReference>
<reference evidence="2" key="1">
    <citation type="submission" date="2023-02" db="EMBL/GenBank/DDBJ databases">
        <title>Genome of toxic invasive species Heracleum sosnowskyi carries increased number of genes despite the absence of recent whole-genome duplications.</title>
        <authorList>
            <person name="Schelkunov M."/>
            <person name="Shtratnikova V."/>
            <person name="Makarenko M."/>
            <person name="Klepikova A."/>
            <person name="Omelchenko D."/>
            <person name="Novikova G."/>
            <person name="Obukhova E."/>
            <person name="Bogdanov V."/>
            <person name="Penin A."/>
            <person name="Logacheva M."/>
        </authorList>
    </citation>
    <scope>NUCLEOTIDE SEQUENCE</scope>
    <source>
        <strain evidence="2">Hsosn_3</strain>
        <tissue evidence="2">Leaf</tissue>
    </source>
</reference>
<name>A0AAD8IY30_9APIA</name>
<feature type="compositionally biased region" description="Polar residues" evidence="1">
    <location>
        <begin position="1"/>
        <end position="16"/>
    </location>
</feature>
<feature type="compositionally biased region" description="Polar residues" evidence="1">
    <location>
        <begin position="47"/>
        <end position="71"/>
    </location>
</feature>
<organism evidence="2 3">
    <name type="scientific">Heracleum sosnowskyi</name>
    <dbReference type="NCBI Taxonomy" id="360622"/>
    <lineage>
        <taxon>Eukaryota</taxon>
        <taxon>Viridiplantae</taxon>
        <taxon>Streptophyta</taxon>
        <taxon>Embryophyta</taxon>
        <taxon>Tracheophyta</taxon>
        <taxon>Spermatophyta</taxon>
        <taxon>Magnoliopsida</taxon>
        <taxon>eudicotyledons</taxon>
        <taxon>Gunneridae</taxon>
        <taxon>Pentapetalae</taxon>
        <taxon>asterids</taxon>
        <taxon>campanulids</taxon>
        <taxon>Apiales</taxon>
        <taxon>Apiaceae</taxon>
        <taxon>Apioideae</taxon>
        <taxon>apioid superclade</taxon>
        <taxon>Tordylieae</taxon>
        <taxon>Tordyliinae</taxon>
        <taxon>Heracleum</taxon>
    </lineage>
</organism>